<feature type="region of interest" description="Disordered" evidence="1">
    <location>
        <begin position="185"/>
        <end position="226"/>
    </location>
</feature>
<dbReference type="AlphaFoldDB" id="A0A0L9TFI3"/>
<feature type="compositionally biased region" description="Acidic residues" evidence="1">
    <location>
        <begin position="310"/>
        <end position="322"/>
    </location>
</feature>
<dbReference type="EMBL" id="KQ258482">
    <property type="protein sequence ID" value="KOM29380.1"/>
    <property type="molecule type" value="Genomic_DNA"/>
</dbReference>
<dbReference type="Proteomes" id="UP000053144">
    <property type="component" value="Unassembled WGS sequence"/>
</dbReference>
<organism evidence="2 3">
    <name type="scientific">Phaseolus angularis</name>
    <name type="common">Azuki bean</name>
    <name type="synonym">Vigna angularis</name>
    <dbReference type="NCBI Taxonomy" id="3914"/>
    <lineage>
        <taxon>Eukaryota</taxon>
        <taxon>Viridiplantae</taxon>
        <taxon>Streptophyta</taxon>
        <taxon>Embryophyta</taxon>
        <taxon>Tracheophyta</taxon>
        <taxon>Spermatophyta</taxon>
        <taxon>Magnoliopsida</taxon>
        <taxon>eudicotyledons</taxon>
        <taxon>Gunneridae</taxon>
        <taxon>Pentapetalae</taxon>
        <taxon>rosids</taxon>
        <taxon>fabids</taxon>
        <taxon>Fabales</taxon>
        <taxon>Fabaceae</taxon>
        <taxon>Papilionoideae</taxon>
        <taxon>50 kb inversion clade</taxon>
        <taxon>NPAAA clade</taxon>
        <taxon>indigoferoid/millettioid clade</taxon>
        <taxon>Phaseoleae</taxon>
        <taxon>Vigna</taxon>
    </lineage>
</organism>
<feature type="region of interest" description="Disordered" evidence="1">
    <location>
        <begin position="277"/>
        <end position="335"/>
    </location>
</feature>
<reference evidence="3" key="1">
    <citation type="journal article" date="2015" name="Proc. Natl. Acad. Sci. U.S.A.">
        <title>Genome sequencing of adzuki bean (Vigna angularis) provides insight into high starch and low fat accumulation and domestication.</title>
        <authorList>
            <person name="Yang K."/>
            <person name="Tian Z."/>
            <person name="Chen C."/>
            <person name="Luo L."/>
            <person name="Zhao B."/>
            <person name="Wang Z."/>
            <person name="Yu L."/>
            <person name="Li Y."/>
            <person name="Sun Y."/>
            <person name="Li W."/>
            <person name="Chen Y."/>
            <person name="Li Y."/>
            <person name="Zhang Y."/>
            <person name="Ai D."/>
            <person name="Zhao J."/>
            <person name="Shang C."/>
            <person name="Ma Y."/>
            <person name="Wu B."/>
            <person name="Wang M."/>
            <person name="Gao L."/>
            <person name="Sun D."/>
            <person name="Zhang P."/>
            <person name="Guo F."/>
            <person name="Wang W."/>
            <person name="Li Y."/>
            <person name="Wang J."/>
            <person name="Varshney R.K."/>
            <person name="Wang J."/>
            <person name="Ling H.Q."/>
            <person name="Wan P."/>
        </authorList>
    </citation>
    <scope>NUCLEOTIDE SEQUENCE</scope>
    <source>
        <strain evidence="3">cv. Jingnong 6</strain>
    </source>
</reference>
<proteinExistence type="predicted"/>
<dbReference type="Gramene" id="KOM29380">
    <property type="protein sequence ID" value="KOM29380"/>
    <property type="gene ID" value="LR48_Vigan661s001700"/>
</dbReference>
<sequence>METKKEVVHVDGMKKQRIEDECAYFRSKEDDEQCMEGRKRMVYSILGERYSVPLLGEGGEREVAVEDRHETGGSEDEEDDGDGETGIRVWQHANQWSLHFGSHHHLLRPHHHLPHCHRRSHPNRLAQRSKSQSPYLSLPFTFTFPFNEITVIVEYLKCALKAIKRLAKAHSDLSVGVFAAGQPIRGENEREESERTSVRRVKERVSGAKEEEPIGGGRVFPGGGSRSFPRSHLEETFWRPPWGRGSLKTTFTTVRMEQDPAAFLQEMRRRMEALQAEIETLRAERDAAGGAQANRPSSARAQTPPIVEMPETEPDSEEDTDPNPDSYYQGGGGNK</sequence>
<feature type="compositionally biased region" description="Basic and acidic residues" evidence="1">
    <location>
        <begin position="58"/>
        <end position="72"/>
    </location>
</feature>
<feature type="compositionally biased region" description="Basic and acidic residues" evidence="1">
    <location>
        <begin position="203"/>
        <end position="212"/>
    </location>
</feature>
<evidence type="ECO:0000313" key="2">
    <source>
        <dbReference type="EMBL" id="KOM29380.1"/>
    </source>
</evidence>
<accession>A0A0L9TFI3</accession>
<gene>
    <name evidence="2" type="ORF">LR48_Vigan661s001700</name>
</gene>
<feature type="compositionally biased region" description="Gly residues" evidence="1">
    <location>
        <begin position="214"/>
        <end position="225"/>
    </location>
</feature>
<feature type="compositionally biased region" description="Acidic residues" evidence="1">
    <location>
        <begin position="73"/>
        <end position="83"/>
    </location>
</feature>
<name>A0A0L9TFI3_PHAAN</name>
<feature type="region of interest" description="Disordered" evidence="1">
    <location>
        <begin position="57"/>
        <end position="85"/>
    </location>
</feature>
<protein>
    <submittedName>
        <fullName evidence="2">Uncharacterized protein</fullName>
    </submittedName>
</protein>
<feature type="compositionally biased region" description="Basic and acidic residues" evidence="1">
    <location>
        <begin position="186"/>
        <end position="197"/>
    </location>
</feature>
<evidence type="ECO:0000313" key="3">
    <source>
        <dbReference type="Proteomes" id="UP000053144"/>
    </source>
</evidence>
<evidence type="ECO:0000256" key="1">
    <source>
        <dbReference type="SAM" id="MobiDB-lite"/>
    </source>
</evidence>